<feature type="region of interest" description="Disordered" evidence="1">
    <location>
        <begin position="134"/>
        <end position="167"/>
    </location>
</feature>
<evidence type="ECO:0000313" key="3">
    <source>
        <dbReference type="Proteomes" id="UP000440578"/>
    </source>
</evidence>
<evidence type="ECO:0008006" key="4">
    <source>
        <dbReference type="Google" id="ProtNLM"/>
    </source>
</evidence>
<name>A0A6A4X7Z7_AMPAM</name>
<reference evidence="2 3" key="1">
    <citation type="submission" date="2019-07" db="EMBL/GenBank/DDBJ databases">
        <title>Draft genome assembly of a fouling barnacle, Amphibalanus amphitrite (Darwin, 1854): The first reference genome for Thecostraca.</title>
        <authorList>
            <person name="Kim W."/>
        </authorList>
    </citation>
    <scope>NUCLEOTIDE SEQUENCE [LARGE SCALE GENOMIC DNA]</scope>
    <source>
        <strain evidence="2">SNU_AA5</strain>
        <tissue evidence="2">Soma without cirri and trophi</tissue>
    </source>
</reference>
<dbReference type="EMBL" id="VIIS01000178">
    <property type="protein sequence ID" value="KAF0312290.1"/>
    <property type="molecule type" value="Genomic_DNA"/>
</dbReference>
<protein>
    <recommendedName>
        <fullName evidence="4">SUEL-type lectin domain-containing protein</fullName>
    </recommendedName>
</protein>
<feature type="compositionally biased region" description="Basic and acidic residues" evidence="1">
    <location>
        <begin position="50"/>
        <end position="59"/>
    </location>
</feature>
<feature type="region of interest" description="Disordered" evidence="1">
    <location>
        <begin position="50"/>
        <end position="84"/>
    </location>
</feature>
<evidence type="ECO:0000313" key="2">
    <source>
        <dbReference type="EMBL" id="KAF0312290.1"/>
    </source>
</evidence>
<comment type="caution">
    <text evidence="2">The sequence shown here is derived from an EMBL/GenBank/DDBJ whole genome shotgun (WGS) entry which is preliminary data.</text>
</comment>
<proteinExistence type="predicted"/>
<dbReference type="Proteomes" id="UP000440578">
    <property type="component" value="Unassembled WGS sequence"/>
</dbReference>
<keyword evidence="3" id="KW-1185">Reference proteome</keyword>
<accession>A0A6A4X7Z7</accession>
<gene>
    <name evidence="2" type="ORF">FJT64_016897</name>
</gene>
<feature type="compositionally biased region" description="Low complexity" evidence="1">
    <location>
        <begin position="71"/>
        <end position="82"/>
    </location>
</feature>
<feature type="compositionally biased region" description="Low complexity" evidence="1">
    <location>
        <begin position="134"/>
        <end position="146"/>
    </location>
</feature>
<evidence type="ECO:0000256" key="1">
    <source>
        <dbReference type="SAM" id="MobiDB-lite"/>
    </source>
</evidence>
<dbReference type="InterPro" id="IPR043159">
    <property type="entry name" value="Lectin_gal-bd_sf"/>
</dbReference>
<organism evidence="2 3">
    <name type="scientific">Amphibalanus amphitrite</name>
    <name type="common">Striped barnacle</name>
    <name type="synonym">Balanus amphitrite</name>
    <dbReference type="NCBI Taxonomy" id="1232801"/>
    <lineage>
        <taxon>Eukaryota</taxon>
        <taxon>Metazoa</taxon>
        <taxon>Ecdysozoa</taxon>
        <taxon>Arthropoda</taxon>
        <taxon>Crustacea</taxon>
        <taxon>Multicrustacea</taxon>
        <taxon>Cirripedia</taxon>
        <taxon>Thoracica</taxon>
        <taxon>Thoracicalcarea</taxon>
        <taxon>Balanomorpha</taxon>
        <taxon>Balanoidea</taxon>
        <taxon>Balanidae</taxon>
        <taxon>Amphibalaninae</taxon>
        <taxon>Amphibalanus</taxon>
    </lineage>
</organism>
<dbReference type="AlphaFoldDB" id="A0A6A4X7Z7"/>
<sequence>MINMCQGHSSCELNADANFFNRPCPADHNAYLKVTYTCVPKTILREKYDQEEMARRRNATEAPSVKRKVLPPDQDASSPSPSGKNPLISLLTTLSFQESCPVLPQLAIGCNWCRSTVIASIYDGIQGDISYAAAPSRPSRPAAAAPAPAPAPAAGQEEECNSTEVSVPMTTSQRHVIGFITEWITTYRYVSGMTDR</sequence>
<dbReference type="OrthoDB" id="5970528at2759"/>
<dbReference type="Gene3D" id="2.60.120.740">
    <property type="match status" value="1"/>
</dbReference>